<dbReference type="Proteomes" id="UP000711488">
    <property type="component" value="Unassembled WGS sequence"/>
</dbReference>
<dbReference type="InterPro" id="IPR017853">
    <property type="entry name" value="GH"/>
</dbReference>
<dbReference type="SUPFAM" id="SSF51445">
    <property type="entry name" value="(Trans)glycosidases"/>
    <property type="match status" value="1"/>
</dbReference>
<gene>
    <name evidence="4" type="ORF">HAZT_HAZT009476</name>
</gene>
<name>A0A6A0H3K1_HYAAZ</name>
<dbReference type="Gene3D" id="3.20.20.80">
    <property type="entry name" value="Glycosidases"/>
    <property type="match status" value="1"/>
</dbReference>
<evidence type="ECO:0000313" key="4">
    <source>
        <dbReference type="EMBL" id="KAA0198024.1"/>
    </source>
</evidence>
<dbReference type="PANTHER" id="PTHR22762:SF133">
    <property type="entry name" value="P-TYPE DOMAIN-CONTAINING PROTEIN"/>
    <property type="match status" value="1"/>
</dbReference>
<dbReference type="InterPro" id="IPR000322">
    <property type="entry name" value="Glyco_hydro_31_TIM"/>
</dbReference>
<dbReference type="Pfam" id="PF01055">
    <property type="entry name" value="Glyco_hydro_31_2nd"/>
    <property type="match status" value="1"/>
</dbReference>
<evidence type="ECO:0000256" key="1">
    <source>
        <dbReference type="ARBA" id="ARBA00007806"/>
    </source>
</evidence>
<dbReference type="EMBL" id="JQDR03007827">
    <property type="protein sequence ID" value="KAA0198024.1"/>
    <property type="molecule type" value="Genomic_DNA"/>
</dbReference>
<keyword evidence="2" id="KW-0378">Hydrolase</keyword>
<dbReference type="AlphaFoldDB" id="A0A6A0H3K1"/>
<sequence length="136" mass="14914">MNEPVSLNTNSEQDVLSLSCPNSTWDDPPYSTRAGVVRGLEKATSRRGVVVSRSTYPSSGRWAGHWLGDTQASWSHLAASVVGLLEFNLFGIPYVGADICGYSGQASEELCARWVQLGAFYTFSRNHNGREYPPQN</sequence>
<reference evidence="4" key="1">
    <citation type="submission" date="2014-08" db="EMBL/GenBank/DDBJ databases">
        <authorList>
            <person name="Murali S."/>
            <person name="Richards S."/>
            <person name="Bandaranaike D."/>
            <person name="Bellair M."/>
            <person name="Blankenburg K."/>
            <person name="Chao H."/>
            <person name="Dinh H."/>
            <person name="Doddapaneni H."/>
            <person name="Dugan-Rocha S."/>
            <person name="Elkadiri S."/>
            <person name="Gnanaolivu R."/>
            <person name="Hughes D."/>
            <person name="Lee S."/>
            <person name="Li M."/>
            <person name="Ming W."/>
            <person name="Munidasa M."/>
            <person name="Muniz J."/>
            <person name="Nguyen L."/>
            <person name="Osuji N."/>
            <person name="Pu L.-L."/>
            <person name="Puazo M."/>
            <person name="Skinner E."/>
            <person name="Qu C."/>
            <person name="Quiroz J."/>
            <person name="Raj R."/>
            <person name="Weissenberger G."/>
            <person name="Xin Y."/>
            <person name="Zou X."/>
            <person name="Han Y."/>
            <person name="Worley K."/>
            <person name="Muzny D."/>
            <person name="Gibbs R."/>
        </authorList>
    </citation>
    <scope>NUCLEOTIDE SEQUENCE</scope>
    <source>
        <strain evidence="4">HAZT.00-mixed</strain>
        <tissue evidence="4">Whole organism</tissue>
    </source>
</reference>
<evidence type="ECO:0000259" key="3">
    <source>
        <dbReference type="Pfam" id="PF01055"/>
    </source>
</evidence>
<evidence type="ECO:0000256" key="2">
    <source>
        <dbReference type="RuleBase" id="RU361185"/>
    </source>
</evidence>
<dbReference type="PANTHER" id="PTHR22762">
    <property type="entry name" value="ALPHA-GLUCOSIDASE"/>
    <property type="match status" value="1"/>
</dbReference>
<proteinExistence type="inferred from homology"/>
<accession>A0A6A0H3K1</accession>
<dbReference type="GO" id="GO:0005975">
    <property type="term" value="P:carbohydrate metabolic process"/>
    <property type="evidence" value="ECO:0007669"/>
    <property type="project" value="InterPro"/>
</dbReference>
<feature type="domain" description="Glycoside hydrolase family 31 TIM barrel" evidence="3">
    <location>
        <begin position="1"/>
        <end position="134"/>
    </location>
</feature>
<keyword evidence="2" id="KW-0326">Glycosidase</keyword>
<dbReference type="GO" id="GO:0004558">
    <property type="term" value="F:alpha-1,4-glucosidase activity"/>
    <property type="evidence" value="ECO:0007669"/>
    <property type="project" value="TreeGrafter"/>
</dbReference>
<comment type="similarity">
    <text evidence="1 2">Belongs to the glycosyl hydrolase 31 family.</text>
</comment>
<comment type="caution">
    <text evidence="4">The sequence shown here is derived from an EMBL/GenBank/DDBJ whole genome shotgun (WGS) entry which is preliminary data.</text>
</comment>
<reference evidence="4" key="2">
    <citation type="journal article" date="2018" name="Environ. Sci. Technol.">
        <title>The Toxicogenome of Hyalella azteca: A Model for Sediment Ecotoxicology and Evolutionary Toxicology.</title>
        <authorList>
            <person name="Poynton H.C."/>
            <person name="Hasenbein S."/>
            <person name="Benoit J.B."/>
            <person name="Sepulveda M.S."/>
            <person name="Poelchau M.F."/>
            <person name="Hughes D.S.T."/>
            <person name="Murali S.C."/>
            <person name="Chen S."/>
            <person name="Glastad K.M."/>
            <person name="Goodisman M.A.D."/>
            <person name="Werren J.H."/>
            <person name="Vineis J.H."/>
            <person name="Bowen J.L."/>
            <person name="Friedrich M."/>
            <person name="Jones J."/>
            <person name="Robertson H.M."/>
            <person name="Feyereisen R."/>
            <person name="Mechler-Hickson A."/>
            <person name="Mathers N."/>
            <person name="Lee C.E."/>
            <person name="Colbourne J.K."/>
            <person name="Biales A."/>
            <person name="Johnston J.S."/>
            <person name="Wellborn G.A."/>
            <person name="Rosendale A.J."/>
            <person name="Cridge A.G."/>
            <person name="Munoz-Torres M.C."/>
            <person name="Bain P.A."/>
            <person name="Manny A.R."/>
            <person name="Major K.M."/>
            <person name="Lambert F.N."/>
            <person name="Vulpe C.D."/>
            <person name="Tuck P."/>
            <person name="Blalock B.J."/>
            <person name="Lin Y.Y."/>
            <person name="Smith M.E."/>
            <person name="Ochoa-Acuna H."/>
            <person name="Chen M.M."/>
            <person name="Childers C.P."/>
            <person name="Qu J."/>
            <person name="Dugan S."/>
            <person name="Lee S.L."/>
            <person name="Chao H."/>
            <person name="Dinh H."/>
            <person name="Han Y."/>
            <person name="Doddapaneni H."/>
            <person name="Worley K.C."/>
            <person name="Muzny D.M."/>
            <person name="Gibbs R.A."/>
            <person name="Richards S."/>
        </authorList>
    </citation>
    <scope>NUCLEOTIDE SEQUENCE</scope>
    <source>
        <strain evidence="4">HAZT.00-mixed</strain>
        <tissue evidence="4">Whole organism</tissue>
    </source>
</reference>
<organism evidence="4">
    <name type="scientific">Hyalella azteca</name>
    <name type="common">Amphipod</name>
    <dbReference type="NCBI Taxonomy" id="294128"/>
    <lineage>
        <taxon>Eukaryota</taxon>
        <taxon>Metazoa</taxon>
        <taxon>Ecdysozoa</taxon>
        <taxon>Arthropoda</taxon>
        <taxon>Crustacea</taxon>
        <taxon>Multicrustacea</taxon>
        <taxon>Malacostraca</taxon>
        <taxon>Eumalacostraca</taxon>
        <taxon>Peracarida</taxon>
        <taxon>Amphipoda</taxon>
        <taxon>Senticaudata</taxon>
        <taxon>Talitrida</taxon>
        <taxon>Talitroidea</taxon>
        <taxon>Hyalellidae</taxon>
        <taxon>Hyalella</taxon>
    </lineage>
</organism>
<reference evidence="4" key="3">
    <citation type="submission" date="2019-06" db="EMBL/GenBank/DDBJ databases">
        <authorList>
            <person name="Poynton C."/>
            <person name="Hasenbein S."/>
            <person name="Benoit J.B."/>
            <person name="Sepulveda M.S."/>
            <person name="Poelchau M.F."/>
            <person name="Murali S.C."/>
            <person name="Chen S."/>
            <person name="Glastad K.M."/>
            <person name="Werren J.H."/>
            <person name="Vineis J.H."/>
            <person name="Bowen J.L."/>
            <person name="Friedrich M."/>
            <person name="Jones J."/>
            <person name="Robertson H.M."/>
            <person name="Feyereisen R."/>
            <person name="Mechler-Hickson A."/>
            <person name="Mathers N."/>
            <person name="Lee C.E."/>
            <person name="Colbourne J.K."/>
            <person name="Biales A."/>
            <person name="Johnston J.S."/>
            <person name="Wellborn G.A."/>
            <person name="Rosendale A.J."/>
            <person name="Cridge A.G."/>
            <person name="Munoz-Torres M.C."/>
            <person name="Bain P.A."/>
            <person name="Manny A.R."/>
            <person name="Major K.M."/>
            <person name="Lambert F.N."/>
            <person name="Vulpe C.D."/>
            <person name="Tuck P."/>
            <person name="Blalock B.J."/>
            <person name="Lin Y.-Y."/>
            <person name="Smith M.E."/>
            <person name="Ochoa-Acuna H."/>
            <person name="Chen M.-J.M."/>
            <person name="Childers C.P."/>
            <person name="Qu J."/>
            <person name="Dugan S."/>
            <person name="Lee S.L."/>
            <person name="Chao H."/>
            <person name="Dinh H."/>
            <person name="Han Y."/>
            <person name="Doddapaneni H."/>
            <person name="Worley K.C."/>
            <person name="Muzny D.M."/>
            <person name="Gibbs R.A."/>
            <person name="Richards S."/>
        </authorList>
    </citation>
    <scope>NUCLEOTIDE SEQUENCE</scope>
    <source>
        <strain evidence="4">HAZT.00-mixed</strain>
        <tissue evidence="4">Whole organism</tissue>
    </source>
</reference>
<protein>
    <recommendedName>
        <fullName evidence="3">Glycoside hydrolase family 31 TIM barrel domain-containing protein</fullName>
    </recommendedName>
</protein>